<feature type="region of interest" description="Disordered" evidence="2">
    <location>
        <begin position="1"/>
        <end position="35"/>
    </location>
</feature>
<keyword evidence="1" id="KW-0175">Coiled coil</keyword>
<feature type="coiled-coil region" evidence="1">
    <location>
        <begin position="39"/>
        <end position="73"/>
    </location>
</feature>
<gene>
    <name evidence="3" type="ORF">O3P69_011255</name>
</gene>
<feature type="compositionally biased region" description="Acidic residues" evidence="2">
    <location>
        <begin position="11"/>
        <end position="35"/>
    </location>
</feature>
<evidence type="ECO:0000313" key="3">
    <source>
        <dbReference type="EMBL" id="KAK8373928.1"/>
    </source>
</evidence>
<comment type="caution">
    <text evidence="3">The sequence shown here is derived from an EMBL/GenBank/DDBJ whole genome shotgun (WGS) entry which is preliminary data.</text>
</comment>
<dbReference type="EMBL" id="JARAKH010000776">
    <property type="protein sequence ID" value="KAK8373928.1"/>
    <property type="molecule type" value="Genomic_DNA"/>
</dbReference>
<dbReference type="Pfam" id="PF03670">
    <property type="entry name" value="UPF0184"/>
    <property type="match status" value="1"/>
</dbReference>
<sequence>MKAEIGNGPVGEEEEDMEEGGTPGEEEEEEEEIGDVEEFLKLDAELDALSSALDSLEQRNDSINSRLRLILEENRCTREAAAAAEKVEGKKVE</sequence>
<evidence type="ECO:0000256" key="1">
    <source>
        <dbReference type="SAM" id="Coils"/>
    </source>
</evidence>
<accession>A0AAW0SFR0</accession>
<dbReference type="PANTHER" id="PTHR34344">
    <property type="entry name" value="UPF0184 PROTEIN C9ORF16"/>
    <property type="match status" value="1"/>
</dbReference>
<reference evidence="3 4" key="1">
    <citation type="submission" date="2023-03" db="EMBL/GenBank/DDBJ databases">
        <title>High-quality genome of Scylla paramamosain provides insights in environmental adaptation.</title>
        <authorList>
            <person name="Zhang L."/>
        </authorList>
    </citation>
    <scope>NUCLEOTIDE SEQUENCE [LARGE SCALE GENOMIC DNA]</scope>
    <source>
        <strain evidence="3">LZ_2023a</strain>
        <tissue evidence="3">Muscle</tissue>
    </source>
</reference>
<dbReference type="AlphaFoldDB" id="A0AAW0SFR0"/>
<dbReference type="PANTHER" id="PTHR34344:SF1">
    <property type="entry name" value="BUBLIN COILED-COIL PROTEIN"/>
    <property type="match status" value="1"/>
</dbReference>
<name>A0AAW0SFR0_SCYPA</name>
<evidence type="ECO:0000313" key="4">
    <source>
        <dbReference type="Proteomes" id="UP001487740"/>
    </source>
</evidence>
<organism evidence="3 4">
    <name type="scientific">Scylla paramamosain</name>
    <name type="common">Mud crab</name>
    <dbReference type="NCBI Taxonomy" id="85552"/>
    <lineage>
        <taxon>Eukaryota</taxon>
        <taxon>Metazoa</taxon>
        <taxon>Ecdysozoa</taxon>
        <taxon>Arthropoda</taxon>
        <taxon>Crustacea</taxon>
        <taxon>Multicrustacea</taxon>
        <taxon>Malacostraca</taxon>
        <taxon>Eumalacostraca</taxon>
        <taxon>Eucarida</taxon>
        <taxon>Decapoda</taxon>
        <taxon>Pleocyemata</taxon>
        <taxon>Brachyura</taxon>
        <taxon>Eubrachyura</taxon>
        <taxon>Portunoidea</taxon>
        <taxon>Portunidae</taxon>
        <taxon>Portuninae</taxon>
        <taxon>Scylla</taxon>
    </lineage>
</organism>
<protein>
    <submittedName>
        <fullName evidence="3">Uncharacterized protein</fullName>
    </submittedName>
</protein>
<proteinExistence type="predicted"/>
<keyword evidence="4" id="KW-1185">Reference proteome</keyword>
<evidence type="ECO:0000256" key="2">
    <source>
        <dbReference type="SAM" id="MobiDB-lite"/>
    </source>
</evidence>
<dbReference type="Proteomes" id="UP001487740">
    <property type="component" value="Unassembled WGS sequence"/>
</dbReference>
<dbReference type="InterPro" id="IPR005374">
    <property type="entry name" value="BBLN_eukaryota"/>
</dbReference>